<protein>
    <submittedName>
        <fullName evidence="1">Uncharacterized protein</fullName>
    </submittedName>
</protein>
<name>A0A4P9YLK2_ROZAC</name>
<accession>A0A4P9YLK2</accession>
<evidence type="ECO:0000313" key="2">
    <source>
        <dbReference type="Proteomes" id="UP000281549"/>
    </source>
</evidence>
<reference evidence="2" key="1">
    <citation type="journal article" date="2018" name="Nat. Microbiol.">
        <title>Leveraging single-cell genomics to expand the fungal tree of life.</title>
        <authorList>
            <person name="Ahrendt S.R."/>
            <person name="Quandt C.A."/>
            <person name="Ciobanu D."/>
            <person name="Clum A."/>
            <person name="Salamov A."/>
            <person name="Andreopoulos B."/>
            <person name="Cheng J.F."/>
            <person name="Woyke T."/>
            <person name="Pelin A."/>
            <person name="Henrissat B."/>
            <person name="Reynolds N.K."/>
            <person name="Benny G.L."/>
            <person name="Smith M.E."/>
            <person name="James T.Y."/>
            <person name="Grigoriev I.V."/>
        </authorList>
    </citation>
    <scope>NUCLEOTIDE SEQUENCE [LARGE SCALE GENOMIC DNA]</scope>
    <source>
        <strain evidence="2">CSF55</strain>
    </source>
</reference>
<evidence type="ECO:0000313" key="1">
    <source>
        <dbReference type="EMBL" id="RKP20527.1"/>
    </source>
</evidence>
<dbReference type="Proteomes" id="UP000281549">
    <property type="component" value="Unassembled WGS sequence"/>
</dbReference>
<sequence>MTSENVQRMYLVLKTILLYRNASGISILRRLGHGASLKPLNRHRKDTDARPKITQEKFYSLPGIPFLSLRLSCLSGWFQSIFRVPDDKKNNPKRRIKSCWDRPHSSKMFGQLVETSIGEPTFEKYFLSGQQNLSIGDMKQSQLELLKSQIFKKRFYTGSCQCSEPELILVPDAKKTNPQRRIKSCWDRPHSSKMFGQLVDTSIGEPKFEKYCLSGQHNLSIGDMKQSQLELLKSQIFIISSIHEINSLGKRWRLVHTVFLWLGDNESVDKGENVRNYSSLSAPSLGLEPAPNLLNIFRKTCFCSYYSLFEI</sequence>
<dbReference type="AlphaFoldDB" id="A0A4P9YLK2"/>
<dbReference type="EMBL" id="ML005051">
    <property type="protein sequence ID" value="RKP20527.1"/>
    <property type="molecule type" value="Genomic_DNA"/>
</dbReference>
<proteinExistence type="predicted"/>
<gene>
    <name evidence="1" type="ORF">ROZALSC1DRAFT_21313</name>
</gene>
<organism evidence="1 2">
    <name type="scientific">Rozella allomycis (strain CSF55)</name>
    <dbReference type="NCBI Taxonomy" id="988480"/>
    <lineage>
        <taxon>Eukaryota</taxon>
        <taxon>Fungi</taxon>
        <taxon>Fungi incertae sedis</taxon>
        <taxon>Cryptomycota</taxon>
        <taxon>Cryptomycota incertae sedis</taxon>
        <taxon>Rozella</taxon>
    </lineage>
</organism>